<dbReference type="InterPro" id="IPR051403">
    <property type="entry name" value="NosZ/Cyto_c_oxidase_sub2"/>
</dbReference>
<evidence type="ECO:0000256" key="4">
    <source>
        <dbReference type="SAM" id="MobiDB-lite"/>
    </source>
</evidence>
<dbReference type="InterPro" id="IPR001505">
    <property type="entry name" value="Copper_CuA"/>
</dbReference>
<evidence type="ECO:0000313" key="8">
    <source>
        <dbReference type="Proteomes" id="UP000199161"/>
    </source>
</evidence>
<evidence type="ECO:0000256" key="1">
    <source>
        <dbReference type="ARBA" id="ARBA00004196"/>
    </source>
</evidence>
<dbReference type="Gene3D" id="2.60.40.420">
    <property type="entry name" value="Cupredoxins - blue copper proteins"/>
    <property type="match status" value="1"/>
</dbReference>
<keyword evidence="5" id="KW-1133">Transmembrane helix</keyword>
<dbReference type="InterPro" id="IPR034214">
    <property type="entry name" value="Ba3_CcO_II_C"/>
</dbReference>
<accession>A0A1I1FRS2</accession>
<dbReference type="PROSITE" id="PS50857">
    <property type="entry name" value="COX2_CUA"/>
    <property type="match status" value="1"/>
</dbReference>
<dbReference type="SUPFAM" id="SSF49503">
    <property type="entry name" value="Cupredoxins"/>
    <property type="match status" value="1"/>
</dbReference>
<feature type="region of interest" description="Disordered" evidence="4">
    <location>
        <begin position="228"/>
        <end position="266"/>
    </location>
</feature>
<evidence type="ECO:0000259" key="6">
    <source>
        <dbReference type="PROSITE" id="PS50857"/>
    </source>
</evidence>
<dbReference type="GO" id="GO:0004129">
    <property type="term" value="F:cytochrome-c oxidase activity"/>
    <property type="evidence" value="ECO:0007669"/>
    <property type="project" value="InterPro"/>
</dbReference>
<proteinExistence type="predicted"/>
<feature type="compositionally biased region" description="Acidic residues" evidence="4">
    <location>
        <begin position="255"/>
        <end position="266"/>
    </location>
</feature>
<protein>
    <submittedName>
        <fullName evidence="7">Cytochrome c oxidase subunit 2</fullName>
    </submittedName>
</protein>
<comment type="subcellular location">
    <subcellularLocation>
        <location evidence="1">Cell envelope</location>
    </subcellularLocation>
</comment>
<evidence type="ECO:0000256" key="2">
    <source>
        <dbReference type="ARBA" id="ARBA00022723"/>
    </source>
</evidence>
<name>A0A1I1FRS2_NATHA</name>
<keyword evidence="5" id="KW-0812">Transmembrane</keyword>
<dbReference type="CDD" id="cd13913">
    <property type="entry name" value="ba3_CcO_II_C"/>
    <property type="match status" value="1"/>
</dbReference>
<evidence type="ECO:0000313" key="7">
    <source>
        <dbReference type="EMBL" id="SFB99700.1"/>
    </source>
</evidence>
<dbReference type="InterPro" id="IPR002429">
    <property type="entry name" value="CcO_II-like_C"/>
</dbReference>
<evidence type="ECO:0000256" key="5">
    <source>
        <dbReference type="SAM" id="Phobius"/>
    </source>
</evidence>
<keyword evidence="3" id="KW-0186">Copper</keyword>
<dbReference type="Gene3D" id="2.60.40.10">
    <property type="entry name" value="Immunoglobulins"/>
    <property type="match status" value="1"/>
</dbReference>
<keyword evidence="2" id="KW-0479">Metal-binding</keyword>
<keyword evidence="5" id="KW-0472">Membrane</keyword>
<reference evidence="8" key="1">
    <citation type="submission" date="2016-10" db="EMBL/GenBank/DDBJ databases">
        <authorList>
            <person name="Varghese N."/>
            <person name="Submissions S."/>
        </authorList>
    </citation>
    <scope>NUCLEOTIDE SEQUENCE [LARGE SCALE GENOMIC DNA]</scope>
    <source>
        <strain evidence="8">DSM 13078</strain>
    </source>
</reference>
<dbReference type="PANTHER" id="PTHR42838:SF2">
    <property type="entry name" value="NITROUS-OXIDE REDUCTASE"/>
    <property type="match status" value="1"/>
</dbReference>
<dbReference type="RefSeq" id="WP_089787085.1">
    <property type="nucleotide sequence ID" value="NZ_FOKW01000003.1"/>
</dbReference>
<feature type="domain" description="Cytochrome oxidase subunit II copper A binding" evidence="6">
    <location>
        <begin position="65"/>
        <end position="167"/>
    </location>
</feature>
<keyword evidence="8" id="KW-1185">Reference proteome</keyword>
<dbReference type="Proteomes" id="UP000199161">
    <property type="component" value="Unassembled WGS sequence"/>
</dbReference>
<dbReference type="AlphaFoldDB" id="A0A1I1FRS2"/>
<dbReference type="PROSITE" id="PS00078">
    <property type="entry name" value="COX2"/>
    <property type="match status" value="1"/>
</dbReference>
<dbReference type="EMBL" id="FOKW01000003">
    <property type="protein sequence ID" value="SFB99700.1"/>
    <property type="molecule type" value="Genomic_DNA"/>
</dbReference>
<dbReference type="GO" id="GO:0005507">
    <property type="term" value="F:copper ion binding"/>
    <property type="evidence" value="ECO:0007669"/>
    <property type="project" value="InterPro"/>
</dbReference>
<dbReference type="InterPro" id="IPR008972">
    <property type="entry name" value="Cupredoxin"/>
</dbReference>
<dbReference type="InterPro" id="IPR013783">
    <property type="entry name" value="Ig-like_fold"/>
</dbReference>
<dbReference type="GO" id="GO:0016020">
    <property type="term" value="C:membrane"/>
    <property type="evidence" value="ECO:0007669"/>
    <property type="project" value="InterPro"/>
</dbReference>
<dbReference type="Pfam" id="PF00116">
    <property type="entry name" value="COX2"/>
    <property type="match status" value="1"/>
</dbReference>
<gene>
    <name evidence="7" type="ORF">SAMN05444422_103418</name>
</gene>
<dbReference type="OrthoDB" id="27522at2157"/>
<organism evidence="7 8">
    <name type="scientific">Natronobacterium haloterrestre</name>
    <name type="common">Halobiforma haloterrestris</name>
    <dbReference type="NCBI Taxonomy" id="148448"/>
    <lineage>
        <taxon>Archaea</taxon>
        <taxon>Methanobacteriati</taxon>
        <taxon>Methanobacteriota</taxon>
        <taxon>Stenosarchaea group</taxon>
        <taxon>Halobacteria</taxon>
        <taxon>Halobacteriales</taxon>
        <taxon>Natrialbaceae</taxon>
        <taxon>Natronobacterium</taxon>
    </lineage>
</organism>
<sequence length="266" mass="28792">MRIHQYERVWLLASMVLIVGFIATITYGAVGLGITMVDDRGATIAPDEINEDERFGDPRVEQVGDDEYEVYAVAMTFAFQPDPIEIPADSEVTFYVTSRDVIHSFYVVGTNTNTMVIPGEISVVTVEFDEPGEYGLICTEYCGAAHHEMEGQLAVLEDEEFDLTELEVEAPDEVEPDGEIEITATVTNGQLEAIEETVTVELGDETLEESVTVEGDESESVTLTVDAADLGEGDHDWTASAGDLTESGTVSVVEGSEDDTEGGDDA</sequence>
<dbReference type="PANTHER" id="PTHR42838">
    <property type="entry name" value="CYTOCHROME C OXIDASE SUBUNIT II"/>
    <property type="match status" value="1"/>
</dbReference>
<evidence type="ECO:0000256" key="3">
    <source>
        <dbReference type="ARBA" id="ARBA00023008"/>
    </source>
</evidence>
<feature type="transmembrane region" description="Helical" evidence="5">
    <location>
        <begin position="9"/>
        <end position="30"/>
    </location>
</feature>